<feature type="non-terminal residue" evidence="1">
    <location>
        <position position="1"/>
    </location>
</feature>
<dbReference type="AlphaFoldDB" id="A0A382D7X9"/>
<reference evidence="1" key="1">
    <citation type="submission" date="2018-05" db="EMBL/GenBank/DDBJ databases">
        <authorList>
            <person name="Lanie J.A."/>
            <person name="Ng W.-L."/>
            <person name="Kazmierczak K.M."/>
            <person name="Andrzejewski T.M."/>
            <person name="Davidsen T.M."/>
            <person name="Wayne K.J."/>
            <person name="Tettelin H."/>
            <person name="Glass J.I."/>
            <person name="Rusch D."/>
            <person name="Podicherti R."/>
            <person name="Tsui H.-C.T."/>
            <person name="Winkler M.E."/>
        </authorList>
    </citation>
    <scope>NUCLEOTIDE SEQUENCE</scope>
</reference>
<protein>
    <submittedName>
        <fullName evidence="1">Uncharacterized protein</fullName>
    </submittedName>
</protein>
<evidence type="ECO:0000313" key="1">
    <source>
        <dbReference type="EMBL" id="SVB34154.1"/>
    </source>
</evidence>
<proteinExistence type="predicted"/>
<sequence length="31" mass="3506">VVLVTLSLLSLYSILSVFDNICYTFQLDIGR</sequence>
<accession>A0A382D7X9</accession>
<dbReference type="EMBL" id="UINC01037922">
    <property type="protein sequence ID" value="SVB34154.1"/>
    <property type="molecule type" value="Genomic_DNA"/>
</dbReference>
<gene>
    <name evidence="1" type="ORF">METZ01_LOCUS187008</name>
</gene>
<name>A0A382D7X9_9ZZZZ</name>
<organism evidence="1">
    <name type="scientific">marine metagenome</name>
    <dbReference type="NCBI Taxonomy" id="408172"/>
    <lineage>
        <taxon>unclassified sequences</taxon>
        <taxon>metagenomes</taxon>
        <taxon>ecological metagenomes</taxon>
    </lineage>
</organism>